<keyword evidence="2 9" id="KW-0813">Transport</keyword>
<keyword evidence="3" id="KW-1003">Cell membrane</keyword>
<dbReference type="InterPro" id="IPR007387">
    <property type="entry name" value="TRAP_DctQ"/>
</dbReference>
<evidence type="ECO:0000256" key="8">
    <source>
        <dbReference type="ARBA" id="ARBA00038436"/>
    </source>
</evidence>
<dbReference type="GO" id="GO:0005886">
    <property type="term" value="C:plasma membrane"/>
    <property type="evidence" value="ECO:0007669"/>
    <property type="project" value="UniProtKB-SubCell"/>
</dbReference>
<evidence type="ECO:0000256" key="4">
    <source>
        <dbReference type="ARBA" id="ARBA00022519"/>
    </source>
</evidence>
<dbReference type="PANTHER" id="PTHR35011:SF4">
    <property type="entry name" value="SLL1102 PROTEIN"/>
    <property type="match status" value="1"/>
</dbReference>
<evidence type="ECO:0000259" key="10">
    <source>
        <dbReference type="Pfam" id="PF04290"/>
    </source>
</evidence>
<evidence type="ECO:0000256" key="2">
    <source>
        <dbReference type="ARBA" id="ARBA00022448"/>
    </source>
</evidence>
<gene>
    <name evidence="11" type="ORF">FLL46_07240</name>
</gene>
<comment type="subunit">
    <text evidence="9">The complex comprises the extracytoplasmic solute receptor protein and the two transmembrane proteins.</text>
</comment>
<organism evidence="11 12">
    <name type="scientific">Aliikangiella coralliicola</name>
    <dbReference type="NCBI Taxonomy" id="2592383"/>
    <lineage>
        <taxon>Bacteria</taxon>
        <taxon>Pseudomonadati</taxon>
        <taxon>Pseudomonadota</taxon>
        <taxon>Gammaproteobacteria</taxon>
        <taxon>Oceanospirillales</taxon>
        <taxon>Pleioneaceae</taxon>
        <taxon>Aliikangiella</taxon>
    </lineage>
</organism>
<comment type="function">
    <text evidence="9">Part of the tripartite ATP-independent periplasmic (TRAP) transport system.</text>
</comment>
<dbReference type="PANTHER" id="PTHR35011">
    <property type="entry name" value="2,3-DIKETO-L-GULONATE TRAP TRANSPORTER SMALL PERMEASE PROTEIN YIAM"/>
    <property type="match status" value="1"/>
</dbReference>
<proteinExistence type="inferred from homology"/>
<feature type="transmembrane region" description="Helical" evidence="9">
    <location>
        <begin position="12"/>
        <end position="34"/>
    </location>
</feature>
<dbReference type="EMBL" id="VIKS01000004">
    <property type="protein sequence ID" value="TQV88313.1"/>
    <property type="molecule type" value="Genomic_DNA"/>
</dbReference>
<dbReference type="Pfam" id="PF04290">
    <property type="entry name" value="DctQ"/>
    <property type="match status" value="1"/>
</dbReference>
<keyword evidence="4 9" id="KW-0997">Cell inner membrane</keyword>
<dbReference type="RefSeq" id="WP_142892821.1">
    <property type="nucleotide sequence ID" value="NZ_ML660162.1"/>
</dbReference>
<evidence type="ECO:0000256" key="1">
    <source>
        <dbReference type="ARBA" id="ARBA00004429"/>
    </source>
</evidence>
<feature type="transmembrane region" description="Helical" evidence="9">
    <location>
        <begin position="54"/>
        <end position="71"/>
    </location>
</feature>
<reference evidence="11 12" key="1">
    <citation type="submission" date="2019-07" db="EMBL/GenBank/DDBJ databases">
        <title>Draft genome for Aliikangiella sp. M105.</title>
        <authorList>
            <person name="Wang G."/>
        </authorList>
    </citation>
    <scope>NUCLEOTIDE SEQUENCE [LARGE SCALE GENOMIC DNA]</scope>
    <source>
        <strain evidence="11 12">M105</strain>
    </source>
</reference>
<evidence type="ECO:0000256" key="3">
    <source>
        <dbReference type="ARBA" id="ARBA00022475"/>
    </source>
</evidence>
<dbReference type="AlphaFoldDB" id="A0A545UFZ5"/>
<protein>
    <recommendedName>
        <fullName evidence="9">TRAP transporter small permease protein</fullName>
    </recommendedName>
</protein>
<dbReference type="Proteomes" id="UP000315439">
    <property type="component" value="Unassembled WGS sequence"/>
</dbReference>
<accession>A0A545UFZ5</accession>
<dbReference type="GO" id="GO:0022857">
    <property type="term" value="F:transmembrane transporter activity"/>
    <property type="evidence" value="ECO:0007669"/>
    <property type="project" value="UniProtKB-UniRule"/>
</dbReference>
<sequence length="179" mass="19994">MKSLLSKIFYQLSNITVITGQLVSWLTVAMVVLLTLNILASWLFKSSSILVSESITWMHSANFLLAAAYTLNRNEHVRVDIFYAKMSVRAKALVDLLGTLLLLLPVSLFIIWASWSYVSLSWRIGEVSAEAGGMPATYILKGFLIVMPLLLVLEGISQLYRNFCLFTGENNIQDKTGVQ</sequence>
<keyword evidence="7 9" id="KW-0472">Membrane</keyword>
<evidence type="ECO:0000256" key="7">
    <source>
        <dbReference type="ARBA" id="ARBA00023136"/>
    </source>
</evidence>
<name>A0A545UFZ5_9GAMM</name>
<feature type="transmembrane region" description="Helical" evidence="9">
    <location>
        <begin position="92"/>
        <end position="115"/>
    </location>
</feature>
<comment type="similarity">
    <text evidence="8 9">Belongs to the TRAP transporter small permease family.</text>
</comment>
<dbReference type="OrthoDB" id="9795655at2"/>
<comment type="subcellular location">
    <subcellularLocation>
        <location evidence="1 9">Cell inner membrane</location>
        <topology evidence="1 9">Multi-pass membrane protein</topology>
    </subcellularLocation>
</comment>
<keyword evidence="12" id="KW-1185">Reference proteome</keyword>
<keyword evidence="5 9" id="KW-0812">Transmembrane</keyword>
<comment type="caution">
    <text evidence="11">The sequence shown here is derived from an EMBL/GenBank/DDBJ whole genome shotgun (WGS) entry which is preliminary data.</text>
</comment>
<feature type="transmembrane region" description="Helical" evidence="9">
    <location>
        <begin position="135"/>
        <end position="153"/>
    </location>
</feature>
<keyword evidence="6 9" id="KW-1133">Transmembrane helix</keyword>
<evidence type="ECO:0000256" key="9">
    <source>
        <dbReference type="RuleBase" id="RU369079"/>
    </source>
</evidence>
<feature type="domain" description="Tripartite ATP-independent periplasmic transporters DctQ component" evidence="10">
    <location>
        <begin position="30"/>
        <end position="164"/>
    </location>
</feature>
<evidence type="ECO:0000313" key="12">
    <source>
        <dbReference type="Proteomes" id="UP000315439"/>
    </source>
</evidence>
<dbReference type="InterPro" id="IPR055348">
    <property type="entry name" value="DctQ"/>
</dbReference>
<evidence type="ECO:0000256" key="5">
    <source>
        <dbReference type="ARBA" id="ARBA00022692"/>
    </source>
</evidence>
<evidence type="ECO:0000313" key="11">
    <source>
        <dbReference type="EMBL" id="TQV88313.1"/>
    </source>
</evidence>
<evidence type="ECO:0000256" key="6">
    <source>
        <dbReference type="ARBA" id="ARBA00022989"/>
    </source>
</evidence>